<protein>
    <recommendedName>
        <fullName evidence="2">histidine kinase</fullName>
        <ecNumber evidence="2">2.7.13.3</ecNumber>
    </recommendedName>
</protein>
<dbReference type="CDD" id="cd00082">
    <property type="entry name" value="HisKA"/>
    <property type="match status" value="1"/>
</dbReference>
<evidence type="ECO:0000313" key="6">
    <source>
        <dbReference type="Proteomes" id="UP000251075"/>
    </source>
</evidence>
<dbReference type="CDD" id="cd00075">
    <property type="entry name" value="HATPase"/>
    <property type="match status" value="1"/>
</dbReference>
<dbReference type="InterPro" id="IPR036097">
    <property type="entry name" value="HisK_dim/P_sf"/>
</dbReference>
<feature type="domain" description="Histidine kinase" evidence="4">
    <location>
        <begin position="26"/>
        <end position="229"/>
    </location>
</feature>
<keyword evidence="3" id="KW-0597">Phosphoprotein</keyword>
<dbReference type="PANTHER" id="PTHR43547:SF2">
    <property type="entry name" value="HYBRID SIGNAL TRANSDUCTION HISTIDINE KINASE C"/>
    <property type="match status" value="1"/>
</dbReference>
<dbReference type="Gene3D" id="1.10.287.130">
    <property type="match status" value="1"/>
</dbReference>
<comment type="catalytic activity">
    <reaction evidence="1">
        <text>ATP + protein L-histidine = ADP + protein N-phospho-L-histidine.</text>
        <dbReference type="EC" id="2.7.13.3"/>
    </reaction>
</comment>
<organism evidence="5 6">
    <name type="scientific">Paramagnetospirillum kuznetsovii</name>
    <dbReference type="NCBI Taxonomy" id="2053833"/>
    <lineage>
        <taxon>Bacteria</taxon>
        <taxon>Pseudomonadati</taxon>
        <taxon>Pseudomonadota</taxon>
        <taxon>Alphaproteobacteria</taxon>
        <taxon>Rhodospirillales</taxon>
        <taxon>Magnetospirillaceae</taxon>
        <taxon>Paramagnetospirillum</taxon>
    </lineage>
</organism>
<comment type="caution">
    <text evidence="5">The sequence shown here is derived from an EMBL/GenBank/DDBJ whole genome shotgun (WGS) entry which is preliminary data.</text>
</comment>
<dbReference type="RefSeq" id="WP_112143731.1">
    <property type="nucleotide sequence ID" value="NZ_PGTO01000005.1"/>
</dbReference>
<name>A0A364NYL9_9PROT</name>
<dbReference type="InterPro" id="IPR003661">
    <property type="entry name" value="HisK_dim/P_dom"/>
</dbReference>
<dbReference type="Gene3D" id="3.30.565.10">
    <property type="entry name" value="Histidine kinase-like ATPase, C-terminal domain"/>
    <property type="match status" value="1"/>
</dbReference>
<keyword evidence="6" id="KW-1185">Reference proteome</keyword>
<evidence type="ECO:0000259" key="4">
    <source>
        <dbReference type="PROSITE" id="PS50109"/>
    </source>
</evidence>
<dbReference type="EC" id="2.7.13.3" evidence="2"/>
<gene>
    <name evidence="5" type="ORF">CU669_08550</name>
</gene>
<dbReference type="InterPro" id="IPR036890">
    <property type="entry name" value="HATPase_C_sf"/>
</dbReference>
<evidence type="ECO:0000256" key="2">
    <source>
        <dbReference type="ARBA" id="ARBA00012438"/>
    </source>
</evidence>
<evidence type="ECO:0000256" key="3">
    <source>
        <dbReference type="ARBA" id="ARBA00022553"/>
    </source>
</evidence>
<dbReference type="SUPFAM" id="SSF55874">
    <property type="entry name" value="ATPase domain of HSP90 chaperone/DNA topoisomerase II/histidine kinase"/>
    <property type="match status" value="1"/>
</dbReference>
<dbReference type="Pfam" id="PF02518">
    <property type="entry name" value="HATPase_c"/>
    <property type="match status" value="1"/>
</dbReference>
<reference evidence="5 6" key="1">
    <citation type="submission" date="2017-11" db="EMBL/GenBank/DDBJ databases">
        <title>Draft genome sequence of magnetotactic bacterium Magnetospirillum kuznetsovii LBB-42.</title>
        <authorList>
            <person name="Grouzdev D.S."/>
            <person name="Rysina M.S."/>
            <person name="Baslerov R.V."/>
            <person name="Koziaeva V."/>
        </authorList>
    </citation>
    <scope>NUCLEOTIDE SEQUENCE [LARGE SCALE GENOMIC DNA]</scope>
    <source>
        <strain evidence="5 6">LBB-42</strain>
    </source>
</reference>
<dbReference type="EMBL" id="PGTO01000005">
    <property type="protein sequence ID" value="RAU22178.1"/>
    <property type="molecule type" value="Genomic_DNA"/>
</dbReference>
<dbReference type="PANTHER" id="PTHR43547">
    <property type="entry name" value="TWO-COMPONENT HISTIDINE KINASE"/>
    <property type="match status" value="1"/>
</dbReference>
<sequence length="229" mass="25194">MNDWVEAGEGTIEIRRRDEQDRFMSMLNHELKTPLAVIRMSLGGDVLAPGSRERITRAINDINSIVERALQADRLSLGRITTHIAPCQPVDLIGTLISISTMPDRIRLEASFHREIKSDPQLLGVAIGNLIDNAIKYGPPDQDVRVVVRESALKGRSGLLIEVCNPVGSAGMPDSHLVFRKYYRAPGAHGKTGSGLVLYIASDFAARLGGRLNYTPSGNEVKFELWIPL</sequence>
<dbReference type="SMART" id="SM00388">
    <property type="entry name" value="HisKA"/>
    <property type="match status" value="1"/>
</dbReference>
<dbReference type="Proteomes" id="UP000251075">
    <property type="component" value="Unassembled WGS sequence"/>
</dbReference>
<dbReference type="PROSITE" id="PS50109">
    <property type="entry name" value="HIS_KIN"/>
    <property type="match status" value="1"/>
</dbReference>
<dbReference type="AlphaFoldDB" id="A0A364NYL9"/>
<dbReference type="GO" id="GO:0000155">
    <property type="term" value="F:phosphorelay sensor kinase activity"/>
    <property type="evidence" value="ECO:0007669"/>
    <property type="project" value="InterPro"/>
</dbReference>
<dbReference type="SMART" id="SM00387">
    <property type="entry name" value="HATPase_c"/>
    <property type="match status" value="1"/>
</dbReference>
<accession>A0A364NYL9</accession>
<evidence type="ECO:0000256" key="1">
    <source>
        <dbReference type="ARBA" id="ARBA00000085"/>
    </source>
</evidence>
<evidence type="ECO:0000313" key="5">
    <source>
        <dbReference type="EMBL" id="RAU22178.1"/>
    </source>
</evidence>
<proteinExistence type="predicted"/>
<dbReference type="OrthoDB" id="9806130at2"/>
<dbReference type="Pfam" id="PF00512">
    <property type="entry name" value="HisKA"/>
    <property type="match status" value="1"/>
</dbReference>
<dbReference type="InterPro" id="IPR005467">
    <property type="entry name" value="His_kinase_dom"/>
</dbReference>
<dbReference type="InterPro" id="IPR003594">
    <property type="entry name" value="HATPase_dom"/>
</dbReference>
<dbReference type="SUPFAM" id="SSF47384">
    <property type="entry name" value="Homodimeric domain of signal transducing histidine kinase"/>
    <property type="match status" value="1"/>
</dbReference>